<accession>A0ABT1ZUX7</accession>
<gene>
    <name evidence="5" type="ORF">NX784_19135</name>
</gene>
<dbReference type="Pfam" id="PF01584">
    <property type="entry name" value="CheW"/>
    <property type="match status" value="1"/>
</dbReference>
<protein>
    <recommendedName>
        <fullName evidence="2">Chemotaxis protein CheW</fullName>
    </recommendedName>
</protein>
<comment type="subcellular location">
    <subcellularLocation>
        <location evidence="1">Cytoplasm</location>
    </subcellularLocation>
</comment>
<dbReference type="Gene3D" id="2.30.30.40">
    <property type="entry name" value="SH3 Domains"/>
    <property type="match status" value="1"/>
</dbReference>
<evidence type="ECO:0000259" key="4">
    <source>
        <dbReference type="PROSITE" id="PS50851"/>
    </source>
</evidence>
<reference evidence="5 6" key="1">
    <citation type="submission" date="2022-08" db="EMBL/GenBank/DDBJ databases">
        <title>Reclassification of Massilia species as members of the genera Telluria, Duganella, Pseudoduganella, Mokoshia gen. nov. and Zemynaea gen. nov. using orthogonal and non-orthogonal genome-based approaches.</title>
        <authorList>
            <person name="Bowman J.P."/>
        </authorList>
    </citation>
    <scope>NUCLEOTIDE SEQUENCE [LARGE SCALE GENOMIC DNA]</scope>
    <source>
        <strain evidence="5 6">JCM 31316</strain>
    </source>
</reference>
<keyword evidence="6" id="KW-1185">Reference proteome</keyword>
<dbReference type="Gene3D" id="2.40.50.180">
    <property type="entry name" value="CheA-289, Domain 4"/>
    <property type="match status" value="1"/>
</dbReference>
<dbReference type="InterPro" id="IPR036061">
    <property type="entry name" value="CheW-like_dom_sf"/>
</dbReference>
<evidence type="ECO:0000313" key="5">
    <source>
        <dbReference type="EMBL" id="MCS0583712.1"/>
    </source>
</evidence>
<feature type="domain" description="CheW-like" evidence="4">
    <location>
        <begin position="76"/>
        <end position="223"/>
    </location>
</feature>
<dbReference type="RefSeq" id="WP_258818288.1">
    <property type="nucleotide sequence ID" value="NZ_JANUGW010000015.1"/>
</dbReference>
<dbReference type="InterPro" id="IPR039315">
    <property type="entry name" value="CheW"/>
</dbReference>
<organism evidence="5 6">
    <name type="scientific">Massilia pinisoli</name>
    <dbReference type="NCBI Taxonomy" id="1772194"/>
    <lineage>
        <taxon>Bacteria</taxon>
        <taxon>Pseudomonadati</taxon>
        <taxon>Pseudomonadota</taxon>
        <taxon>Betaproteobacteria</taxon>
        <taxon>Burkholderiales</taxon>
        <taxon>Oxalobacteraceae</taxon>
        <taxon>Telluria group</taxon>
        <taxon>Massilia</taxon>
    </lineage>
</organism>
<evidence type="ECO:0000256" key="3">
    <source>
        <dbReference type="ARBA" id="ARBA00022490"/>
    </source>
</evidence>
<dbReference type="SUPFAM" id="SSF50341">
    <property type="entry name" value="CheW-like"/>
    <property type="match status" value="1"/>
</dbReference>
<evidence type="ECO:0000256" key="1">
    <source>
        <dbReference type="ARBA" id="ARBA00004496"/>
    </source>
</evidence>
<sequence>MKHLPLRPWKDDACWRRIGVAGDRSCPELAQYVHCRNCTVYAGAAQHNLQRPVEADYRDAWARELARPLPAPAHTDAAAMAFRVGAEWLAVPLALAVEVAPLAPVHRLPHRDGGALLGVVNVGGRLLPAVSLARLMGVDTDTATPPAGRHAFARLLVLAPAGQRIALPVDEVHGVLRHAQHALRPPAANVGRAPSPLVAGIIADGALEAALLDTARLAAQLEGLLR</sequence>
<evidence type="ECO:0000313" key="6">
    <source>
        <dbReference type="Proteomes" id="UP001204151"/>
    </source>
</evidence>
<dbReference type="EMBL" id="JANUGW010000015">
    <property type="protein sequence ID" value="MCS0583712.1"/>
    <property type="molecule type" value="Genomic_DNA"/>
</dbReference>
<proteinExistence type="predicted"/>
<dbReference type="Proteomes" id="UP001204151">
    <property type="component" value="Unassembled WGS sequence"/>
</dbReference>
<dbReference type="SMART" id="SM00260">
    <property type="entry name" value="CheW"/>
    <property type="match status" value="1"/>
</dbReference>
<dbReference type="InterPro" id="IPR002545">
    <property type="entry name" value="CheW-lke_dom"/>
</dbReference>
<dbReference type="PANTHER" id="PTHR22617">
    <property type="entry name" value="CHEMOTAXIS SENSOR HISTIDINE KINASE-RELATED"/>
    <property type="match status" value="1"/>
</dbReference>
<keyword evidence="3" id="KW-0963">Cytoplasm</keyword>
<dbReference type="PROSITE" id="PS50851">
    <property type="entry name" value="CHEW"/>
    <property type="match status" value="1"/>
</dbReference>
<comment type="caution">
    <text evidence="5">The sequence shown here is derived from an EMBL/GenBank/DDBJ whole genome shotgun (WGS) entry which is preliminary data.</text>
</comment>
<dbReference type="PANTHER" id="PTHR22617:SF45">
    <property type="entry name" value="CHEMOTAXIS PROTEIN CHEW"/>
    <property type="match status" value="1"/>
</dbReference>
<name>A0ABT1ZUX7_9BURK</name>
<evidence type="ECO:0000256" key="2">
    <source>
        <dbReference type="ARBA" id="ARBA00021483"/>
    </source>
</evidence>